<feature type="domain" description="NAD-dependent epimerase/dehydratase" evidence="6">
    <location>
        <begin position="20"/>
        <end position="238"/>
    </location>
</feature>
<sequence length="931" mass="105264">MISSKDSSKLARFSKNPIALLSGADSFLGLHLSEALLAQGCNVIALESYQEGRDTLKPLIDLDNFLFLPGTLKENINCLKGPKIDYFFKLILKKKKTPKGKLISEDVDFLKEFLELCRKNKGKALFVFEELGFREISYEFEEFLKGSKSSLAESEKVVETYAQELAEKFSLDLKIAKFKDLYGPKMDISSHDPAASLIKNVLEEEDLEIKGNELIPINPTYVGDVVFGLLKLASSVKRVKGVFYLINPESKTLLSFAEELRKIKGGKLKIVLMKEETLPYRGIESQFPSDSVEKIGWKPKINLKDGLKTTLDYFERKNQAILVPEEVKKGFLASLKLTYFKKIFFGLGKPQLTWQKAIVLIIIYSLIYFVISPGLFLFSNLSAGQDMVRGAKNYLDKGLNLQSIKEADKAYFKLIAAEQNLVDLKPISFLNNNAYFSLKEEILEAIYLKEAIKREAEALELLTSIPNLIASSEGVGYSEVELNLNLIGETLTLASDSAQAALLSYQVIKKGPISEEDILKVKDTSVQLKEMIRFLPSLFSFSGEKTYLLVFQNNLNLRPTGGLIEAVGIVTLKEGKVKEIIVERPLVFDSLLEEKLEPPEFLKENLKSDKLTLAESNFDPDLETSAKLAESLFEKETGRRVNGVIFLDLFFFEDFLKLSGKAEIPESGTKIDSENLWGEAGKEGGLETSFYSTAVERFFTIDQLDWTKSSSLLRKVLEGKHMSLFFNDQILNQFGKKYNFTGPIDKEKSDYLYVCDFNLSYDRNEALVRKSKEYKIVVDEQGGLRATLSLSYKNESDKPYKDYLRIYTPLGSEIKDIKVTNQAVVPSIKKSQAYEKEVFGLSFEVAPQEEKKIVLSYSLPFNIDQDQESYQLLVQKQPGTEKDSLSVRLELPLIFKSQEAVPEALITNSLVVWEREIVSDTVFYVKLRKSS</sequence>
<evidence type="ECO:0000256" key="4">
    <source>
        <dbReference type="ARBA" id="ARBA00023239"/>
    </source>
</evidence>
<dbReference type="GO" id="GO:0070403">
    <property type="term" value="F:NAD+ binding"/>
    <property type="evidence" value="ECO:0007669"/>
    <property type="project" value="InterPro"/>
</dbReference>
<dbReference type="InterPro" id="IPR036291">
    <property type="entry name" value="NAD(P)-bd_dom_sf"/>
</dbReference>
<accession>A0A1G1WB01</accession>
<comment type="caution">
    <text evidence="7">The sequence shown here is derived from an EMBL/GenBank/DDBJ whole genome shotgun (WGS) entry which is preliminary data.</text>
</comment>
<organism evidence="7 8">
    <name type="scientific">Candidatus Woykebacteria bacterium RBG_13_40_7b</name>
    <dbReference type="NCBI Taxonomy" id="1802594"/>
    <lineage>
        <taxon>Bacteria</taxon>
        <taxon>Candidatus Woykeibacteriota</taxon>
    </lineage>
</organism>
<dbReference type="InterPro" id="IPR044516">
    <property type="entry name" value="UXS-like"/>
</dbReference>
<dbReference type="Pfam" id="PF01370">
    <property type="entry name" value="Epimerase"/>
    <property type="match status" value="1"/>
</dbReference>
<dbReference type="SUPFAM" id="SSF51735">
    <property type="entry name" value="NAD(P)-binding Rossmann-fold domains"/>
    <property type="match status" value="1"/>
</dbReference>
<dbReference type="InterPro" id="IPR001509">
    <property type="entry name" value="Epimerase_deHydtase"/>
</dbReference>
<name>A0A1G1WB01_9BACT</name>
<evidence type="ECO:0000256" key="2">
    <source>
        <dbReference type="ARBA" id="ARBA00022793"/>
    </source>
</evidence>
<dbReference type="Gene3D" id="3.40.50.720">
    <property type="entry name" value="NAD(P)-binding Rossmann-like Domain"/>
    <property type="match status" value="1"/>
</dbReference>
<evidence type="ECO:0000256" key="1">
    <source>
        <dbReference type="ARBA" id="ARBA00001911"/>
    </source>
</evidence>
<reference evidence="7 8" key="1">
    <citation type="journal article" date="2016" name="Nat. Commun.">
        <title>Thousands of microbial genomes shed light on interconnected biogeochemical processes in an aquifer system.</title>
        <authorList>
            <person name="Anantharaman K."/>
            <person name="Brown C.T."/>
            <person name="Hug L.A."/>
            <person name="Sharon I."/>
            <person name="Castelle C.J."/>
            <person name="Probst A.J."/>
            <person name="Thomas B.C."/>
            <person name="Singh A."/>
            <person name="Wilkins M.J."/>
            <person name="Karaoz U."/>
            <person name="Brodie E.L."/>
            <person name="Williams K.H."/>
            <person name="Hubbard S.S."/>
            <person name="Banfield J.F."/>
        </authorList>
    </citation>
    <scope>NUCLEOTIDE SEQUENCE [LARGE SCALE GENOMIC DNA]</scope>
</reference>
<dbReference type="Pfam" id="PF13196">
    <property type="entry name" value="DUF4012"/>
    <property type="match status" value="1"/>
</dbReference>
<feature type="transmembrane region" description="Helical" evidence="5">
    <location>
        <begin position="357"/>
        <end position="378"/>
    </location>
</feature>
<evidence type="ECO:0000313" key="8">
    <source>
        <dbReference type="Proteomes" id="UP000177103"/>
    </source>
</evidence>
<comment type="cofactor">
    <cofactor evidence="1">
        <name>NAD(+)</name>
        <dbReference type="ChEBI" id="CHEBI:57540"/>
    </cofactor>
</comment>
<evidence type="ECO:0000256" key="3">
    <source>
        <dbReference type="ARBA" id="ARBA00023027"/>
    </source>
</evidence>
<keyword evidence="3" id="KW-0520">NAD</keyword>
<dbReference type="AlphaFoldDB" id="A0A1G1WB01"/>
<keyword evidence="2" id="KW-0210">Decarboxylase</keyword>
<dbReference type="EMBL" id="MHCQ01000013">
    <property type="protein sequence ID" value="OGY24801.1"/>
    <property type="molecule type" value="Genomic_DNA"/>
</dbReference>
<dbReference type="Proteomes" id="UP000177103">
    <property type="component" value="Unassembled WGS sequence"/>
</dbReference>
<keyword evidence="4" id="KW-0456">Lyase</keyword>
<dbReference type="PANTHER" id="PTHR43078">
    <property type="entry name" value="UDP-GLUCURONIC ACID DECARBOXYLASE-RELATED"/>
    <property type="match status" value="1"/>
</dbReference>
<dbReference type="GO" id="GO:0005737">
    <property type="term" value="C:cytoplasm"/>
    <property type="evidence" value="ECO:0007669"/>
    <property type="project" value="TreeGrafter"/>
</dbReference>
<dbReference type="GO" id="GO:0042732">
    <property type="term" value="P:D-xylose metabolic process"/>
    <property type="evidence" value="ECO:0007669"/>
    <property type="project" value="InterPro"/>
</dbReference>
<proteinExistence type="predicted"/>
<dbReference type="PANTHER" id="PTHR43078:SF6">
    <property type="entry name" value="UDP-GLUCURONIC ACID DECARBOXYLASE 1"/>
    <property type="match status" value="1"/>
</dbReference>
<dbReference type="InterPro" id="IPR025101">
    <property type="entry name" value="DUF4012"/>
</dbReference>
<dbReference type="GO" id="GO:0048040">
    <property type="term" value="F:UDP-glucuronate decarboxylase activity"/>
    <property type="evidence" value="ECO:0007669"/>
    <property type="project" value="TreeGrafter"/>
</dbReference>
<keyword evidence="5" id="KW-0472">Membrane</keyword>
<evidence type="ECO:0000256" key="5">
    <source>
        <dbReference type="SAM" id="Phobius"/>
    </source>
</evidence>
<evidence type="ECO:0000313" key="7">
    <source>
        <dbReference type="EMBL" id="OGY24801.1"/>
    </source>
</evidence>
<gene>
    <name evidence="7" type="ORF">A2Y57_01715</name>
</gene>
<protein>
    <recommendedName>
        <fullName evidence="6">NAD-dependent epimerase/dehydratase domain-containing protein</fullName>
    </recommendedName>
</protein>
<evidence type="ECO:0000259" key="6">
    <source>
        <dbReference type="Pfam" id="PF01370"/>
    </source>
</evidence>
<keyword evidence="5" id="KW-1133">Transmembrane helix</keyword>
<keyword evidence="5" id="KW-0812">Transmembrane</keyword>